<keyword evidence="3" id="KW-1185">Reference proteome</keyword>
<proteinExistence type="predicted"/>
<reference evidence="2 3" key="1">
    <citation type="journal article" date="2016" name="BMC Genomics">
        <title>Comparative genomics reveals Cyclospora cayetanensis possesses coccidia-like metabolism and invasion components but unique surface antigens.</title>
        <authorList>
            <person name="Liu S."/>
            <person name="Wang L."/>
            <person name="Zheng H."/>
            <person name="Xu Z."/>
            <person name="Roellig D.M."/>
            <person name="Li N."/>
            <person name="Frace M.A."/>
            <person name="Tang K."/>
            <person name="Arrowood M.J."/>
            <person name="Moss D.M."/>
            <person name="Zhang L."/>
            <person name="Feng Y."/>
            <person name="Xiao L."/>
        </authorList>
    </citation>
    <scope>NUCLEOTIDE SEQUENCE [LARGE SCALE GENOMIC DNA]</scope>
    <source>
        <strain evidence="2 3">CHN_HEN01</strain>
    </source>
</reference>
<evidence type="ECO:0000313" key="2">
    <source>
        <dbReference type="EMBL" id="OEH75464.1"/>
    </source>
</evidence>
<dbReference type="Proteomes" id="UP000095192">
    <property type="component" value="Unassembled WGS sequence"/>
</dbReference>
<evidence type="ECO:0000256" key="1">
    <source>
        <dbReference type="SAM" id="MobiDB-lite"/>
    </source>
</evidence>
<feature type="region of interest" description="Disordered" evidence="1">
    <location>
        <begin position="24"/>
        <end position="47"/>
    </location>
</feature>
<evidence type="ECO:0000313" key="3">
    <source>
        <dbReference type="Proteomes" id="UP000095192"/>
    </source>
</evidence>
<accession>A0A1D3CWA4</accession>
<dbReference type="InParanoid" id="A0A1D3CWA4"/>
<organism evidence="2 3">
    <name type="scientific">Cyclospora cayetanensis</name>
    <dbReference type="NCBI Taxonomy" id="88456"/>
    <lineage>
        <taxon>Eukaryota</taxon>
        <taxon>Sar</taxon>
        <taxon>Alveolata</taxon>
        <taxon>Apicomplexa</taxon>
        <taxon>Conoidasida</taxon>
        <taxon>Coccidia</taxon>
        <taxon>Eucoccidiorida</taxon>
        <taxon>Eimeriorina</taxon>
        <taxon>Eimeriidae</taxon>
        <taxon>Cyclospora</taxon>
    </lineage>
</organism>
<name>A0A1D3CWA4_9EIME</name>
<dbReference type="EMBL" id="JROU02001717">
    <property type="protein sequence ID" value="OEH75464.1"/>
    <property type="molecule type" value="Genomic_DNA"/>
</dbReference>
<gene>
    <name evidence="2" type="ORF">cyc_02018</name>
</gene>
<comment type="caution">
    <text evidence="2">The sequence shown here is derived from an EMBL/GenBank/DDBJ whole genome shotgun (WGS) entry which is preliminary data.</text>
</comment>
<dbReference type="AlphaFoldDB" id="A0A1D3CWA4"/>
<sequence>MTPSIPESHRRHVDCEWPLGHHAFPLTRPETDIQNTKRGTTGKQATHSTQRVLSFCVAPEHSPNPCSQGHRISLSPEVAVTGWYLVHFDPFDMPNSPEAAGALD</sequence>
<feature type="compositionally biased region" description="Polar residues" evidence="1">
    <location>
        <begin position="32"/>
        <end position="47"/>
    </location>
</feature>
<dbReference type="VEuPathDB" id="ToxoDB:cyc_02018"/>
<protein>
    <submittedName>
        <fullName evidence="2">Uncharacterized protein</fullName>
    </submittedName>
</protein>